<comment type="caution">
    <text evidence="2">The sequence shown here is derived from an EMBL/GenBank/DDBJ whole genome shotgun (WGS) entry which is preliminary data.</text>
</comment>
<sequence length="217" mass="24075">MKKITHLLYLGAIAVLSVALWQQSTTPAATLSPAGDNDNQRLTHQGSERLAAATQPSQSADSAPVMNANANQAAMSQNAPPMTESDPLAGTELKLSELKEQLSPEQLDQLIRNHLNVDDVEQRLLTEAVDQDWAYEMKENIMLMYEDNEALQTAQINSIECRTTVCVVEFAGSDTPLDYMSRFHHAMATSNWFNSDYRSAMISNSTDNTHKIHIVRP</sequence>
<keyword evidence="3" id="KW-1185">Reference proteome</keyword>
<dbReference type="RefSeq" id="WP_126754870.1">
    <property type="nucleotide sequence ID" value="NZ_PIPY01000008.1"/>
</dbReference>
<dbReference type="EMBL" id="PIPY01000008">
    <property type="protein sequence ID" value="RUO59483.1"/>
    <property type="molecule type" value="Genomic_DNA"/>
</dbReference>
<dbReference type="AlphaFoldDB" id="A0A432YEU9"/>
<dbReference type="OrthoDB" id="6238433at2"/>
<evidence type="ECO:0000256" key="1">
    <source>
        <dbReference type="SAM" id="SignalP"/>
    </source>
</evidence>
<organism evidence="2 3">
    <name type="scientific">Pseudidiomarina insulisalsae</name>
    <dbReference type="NCBI Taxonomy" id="575789"/>
    <lineage>
        <taxon>Bacteria</taxon>
        <taxon>Pseudomonadati</taxon>
        <taxon>Pseudomonadota</taxon>
        <taxon>Gammaproteobacteria</taxon>
        <taxon>Alteromonadales</taxon>
        <taxon>Idiomarinaceae</taxon>
        <taxon>Pseudidiomarina</taxon>
    </lineage>
</organism>
<proteinExistence type="predicted"/>
<evidence type="ECO:0000313" key="2">
    <source>
        <dbReference type="EMBL" id="RUO59483.1"/>
    </source>
</evidence>
<protein>
    <submittedName>
        <fullName evidence="2">Uncharacterized protein</fullName>
    </submittedName>
</protein>
<dbReference type="Proteomes" id="UP000288259">
    <property type="component" value="Unassembled WGS sequence"/>
</dbReference>
<evidence type="ECO:0000313" key="3">
    <source>
        <dbReference type="Proteomes" id="UP000288259"/>
    </source>
</evidence>
<reference evidence="3" key="1">
    <citation type="journal article" date="2018" name="Front. Microbiol.">
        <title>Genome-Based Analysis Reveals the Taxonomy and Diversity of the Family Idiomarinaceae.</title>
        <authorList>
            <person name="Liu Y."/>
            <person name="Lai Q."/>
            <person name="Shao Z."/>
        </authorList>
    </citation>
    <scope>NUCLEOTIDE SEQUENCE [LARGE SCALE GENOMIC DNA]</scope>
    <source>
        <strain evidence="3">CVS-6</strain>
    </source>
</reference>
<gene>
    <name evidence="2" type="ORF">CWI71_08675</name>
</gene>
<name>A0A432YEU9_9GAMM</name>
<feature type="chain" id="PRO_5019437475" evidence="1">
    <location>
        <begin position="22"/>
        <end position="217"/>
    </location>
</feature>
<accession>A0A432YEU9</accession>
<keyword evidence="1" id="KW-0732">Signal</keyword>
<feature type="signal peptide" evidence="1">
    <location>
        <begin position="1"/>
        <end position="21"/>
    </location>
</feature>